<evidence type="ECO:0000256" key="5">
    <source>
        <dbReference type="ARBA" id="ARBA00022491"/>
    </source>
</evidence>
<dbReference type="RefSeq" id="XP_033672839.1">
    <property type="nucleotide sequence ID" value="XM_033815621.1"/>
</dbReference>
<keyword evidence="4" id="KW-0963">Cytoplasm</keyword>
<keyword evidence="5" id="KW-0678">Repressor</keyword>
<keyword evidence="8" id="KW-0539">Nucleus</keyword>
<reference evidence="10" key="1">
    <citation type="journal article" date="2020" name="Stud. Mycol.">
        <title>101 Dothideomycetes genomes: a test case for predicting lifestyles and emergence of pathogens.</title>
        <authorList>
            <person name="Haridas S."/>
            <person name="Albert R."/>
            <person name="Binder M."/>
            <person name="Bloem J."/>
            <person name="Labutti K."/>
            <person name="Salamov A."/>
            <person name="Andreopoulos B."/>
            <person name="Baker S."/>
            <person name="Barry K."/>
            <person name="Bills G."/>
            <person name="Bluhm B."/>
            <person name="Cannon C."/>
            <person name="Castanera R."/>
            <person name="Culley D."/>
            <person name="Daum C."/>
            <person name="Ezra D."/>
            <person name="Gonzalez J."/>
            <person name="Henrissat B."/>
            <person name="Kuo A."/>
            <person name="Liang C."/>
            <person name="Lipzen A."/>
            <person name="Lutzoni F."/>
            <person name="Magnuson J."/>
            <person name="Mondo S."/>
            <person name="Nolan M."/>
            <person name="Ohm R."/>
            <person name="Pangilinan J."/>
            <person name="Park H.-J."/>
            <person name="Ramirez L."/>
            <person name="Alfaro M."/>
            <person name="Sun H."/>
            <person name="Tritt A."/>
            <person name="Yoshinaga Y."/>
            <person name="Zwiers L.-H."/>
            <person name="Turgeon B."/>
            <person name="Goodwin S."/>
            <person name="Spatafora J."/>
            <person name="Crous P."/>
            <person name="Grigoriev I."/>
        </authorList>
    </citation>
    <scope>NUCLEOTIDE SEQUENCE</scope>
    <source>
        <strain evidence="10">ATCC 36951</strain>
    </source>
</reference>
<protein>
    <submittedName>
        <fullName evidence="10">Uncharacterized protein</fullName>
    </submittedName>
</protein>
<evidence type="ECO:0000256" key="7">
    <source>
        <dbReference type="ARBA" id="ARBA00023163"/>
    </source>
</evidence>
<proteinExistence type="inferred from homology"/>
<evidence type="ECO:0000256" key="8">
    <source>
        <dbReference type="ARBA" id="ARBA00023242"/>
    </source>
</evidence>
<evidence type="ECO:0000256" key="2">
    <source>
        <dbReference type="ARBA" id="ARBA00004496"/>
    </source>
</evidence>
<feature type="region of interest" description="Disordered" evidence="9">
    <location>
        <begin position="252"/>
        <end position="292"/>
    </location>
</feature>
<keyword evidence="11" id="KW-1185">Reference proteome</keyword>
<evidence type="ECO:0000313" key="11">
    <source>
        <dbReference type="Proteomes" id="UP000799537"/>
    </source>
</evidence>
<gene>
    <name evidence="10" type="ORF">M409DRAFT_63480</name>
</gene>
<evidence type="ECO:0000256" key="4">
    <source>
        <dbReference type="ARBA" id="ARBA00022490"/>
    </source>
</evidence>
<dbReference type="AlphaFoldDB" id="A0A6A6D0G7"/>
<evidence type="ECO:0000256" key="9">
    <source>
        <dbReference type="SAM" id="MobiDB-lite"/>
    </source>
</evidence>
<dbReference type="Pfam" id="PF08528">
    <property type="entry name" value="Whi5"/>
    <property type="match status" value="1"/>
</dbReference>
<evidence type="ECO:0000313" key="10">
    <source>
        <dbReference type="EMBL" id="KAF2171950.1"/>
    </source>
</evidence>
<sequence length="311" mass="33564">MNPSTASPASARLHPNNQHRRVLGDVSPNVRPAAPTGTSGGKMLSGSPLKRSFTAAMEGGQGFRYLKKRKFSIDSPLSQMMTSEEAAVAQDIKIEPGHAHPPSTIDHDNVPMILQLDPTRPNTPASSANGDEDGQESSADRRSFSSLINYDPSSQTAPSSQQPSGLVFNGPSYAEVLRLRLRLAHFKVRTNQIHVPLSDLHVEEDEQEPSASKDAIAGLQMEEEPTASHHYAPKLLPAPILRPTPYSSRVIYDIPEPCSPPPADSPDKLPYGSTLSTPNSTRRTGPDEQELTSSIVKGRVAEGLLGLRNAF</sequence>
<evidence type="ECO:0000256" key="6">
    <source>
        <dbReference type="ARBA" id="ARBA00023015"/>
    </source>
</evidence>
<dbReference type="GO" id="GO:0005634">
    <property type="term" value="C:nucleus"/>
    <property type="evidence" value="ECO:0007669"/>
    <property type="project" value="UniProtKB-SubCell"/>
</dbReference>
<accession>A0A6A6D0G7</accession>
<dbReference type="OrthoDB" id="5345625at2759"/>
<dbReference type="Proteomes" id="UP000799537">
    <property type="component" value="Unassembled WGS sequence"/>
</dbReference>
<dbReference type="GeneID" id="54568893"/>
<dbReference type="EMBL" id="ML993582">
    <property type="protein sequence ID" value="KAF2171950.1"/>
    <property type="molecule type" value="Genomic_DNA"/>
</dbReference>
<feature type="compositionally biased region" description="Polar residues" evidence="9">
    <location>
        <begin position="273"/>
        <end position="283"/>
    </location>
</feature>
<organism evidence="10 11">
    <name type="scientific">Zasmidium cellare ATCC 36951</name>
    <dbReference type="NCBI Taxonomy" id="1080233"/>
    <lineage>
        <taxon>Eukaryota</taxon>
        <taxon>Fungi</taxon>
        <taxon>Dikarya</taxon>
        <taxon>Ascomycota</taxon>
        <taxon>Pezizomycotina</taxon>
        <taxon>Dothideomycetes</taxon>
        <taxon>Dothideomycetidae</taxon>
        <taxon>Mycosphaerellales</taxon>
        <taxon>Mycosphaerellaceae</taxon>
        <taxon>Zasmidium</taxon>
    </lineage>
</organism>
<feature type="compositionally biased region" description="Polar residues" evidence="9">
    <location>
        <begin position="120"/>
        <end position="129"/>
    </location>
</feature>
<dbReference type="InterPro" id="IPR013734">
    <property type="entry name" value="TF_Nrm1/Whi5"/>
</dbReference>
<keyword evidence="6" id="KW-0805">Transcription regulation</keyword>
<evidence type="ECO:0000256" key="3">
    <source>
        <dbReference type="ARBA" id="ARBA00006922"/>
    </source>
</evidence>
<comment type="subcellular location">
    <subcellularLocation>
        <location evidence="2">Cytoplasm</location>
    </subcellularLocation>
    <subcellularLocation>
        <location evidence="1">Nucleus</location>
    </subcellularLocation>
</comment>
<feature type="region of interest" description="Disordered" evidence="9">
    <location>
        <begin position="114"/>
        <end position="142"/>
    </location>
</feature>
<evidence type="ECO:0000256" key="1">
    <source>
        <dbReference type="ARBA" id="ARBA00004123"/>
    </source>
</evidence>
<keyword evidence="7" id="KW-0804">Transcription</keyword>
<dbReference type="GO" id="GO:0005737">
    <property type="term" value="C:cytoplasm"/>
    <property type="evidence" value="ECO:0007669"/>
    <property type="project" value="UniProtKB-SubCell"/>
</dbReference>
<feature type="region of interest" description="Disordered" evidence="9">
    <location>
        <begin position="1"/>
        <end position="47"/>
    </location>
</feature>
<comment type="similarity">
    <text evidence="3">Belongs to the WHI5/NRM1 family.</text>
</comment>
<name>A0A6A6D0G7_ZASCE</name>